<sequence length="26" mass="2804">MDTMRQSLGCPGVLDLAVISIAPIFR</sequence>
<reference evidence="1" key="2">
    <citation type="journal article" date="2015" name="Data Brief">
        <title>Shoot transcriptome of the giant reed, Arundo donax.</title>
        <authorList>
            <person name="Barrero R.A."/>
            <person name="Guerrero F.D."/>
            <person name="Moolhuijzen P."/>
            <person name="Goolsby J.A."/>
            <person name="Tidwell J."/>
            <person name="Bellgard S.E."/>
            <person name="Bellgard M.I."/>
        </authorList>
    </citation>
    <scope>NUCLEOTIDE SEQUENCE</scope>
    <source>
        <tissue evidence="1">Shoot tissue taken approximately 20 cm above the soil surface</tissue>
    </source>
</reference>
<protein>
    <submittedName>
        <fullName evidence="1">Uncharacterized protein</fullName>
    </submittedName>
</protein>
<name>A0A0A9E9A4_ARUDO</name>
<accession>A0A0A9E9A4</accession>
<proteinExistence type="predicted"/>
<organism evidence="1">
    <name type="scientific">Arundo donax</name>
    <name type="common">Giant reed</name>
    <name type="synonym">Donax arundinaceus</name>
    <dbReference type="NCBI Taxonomy" id="35708"/>
    <lineage>
        <taxon>Eukaryota</taxon>
        <taxon>Viridiplantae</taxon>
        <taxon>Streptophyta</taxon>
        <taxon>Embryophyta</taxon>
        <taxon>Tracheophyta</taxon>
        <taxon>Spermatophyta</taxon>
        <taxon>Magnoliopsida</taxon>
        <taxon>Liliopsida</taxon>
        <taxon>Poales</taxon>
        <taxon>Poaceae</taxon>
        <taxon>PACMAD clade</taxon>
        <taxon>Arundinoideae</taxon>
        <taxon>Arundineae</taxon>
        <taxon>Arundo</taxon>
    </lineage>
</organism>
<dbReference type="AlphaFoldDB" id="A0A0A9E9A4"/>
<evidence type="ECO:0000313" key="1">
    <source>
        <dbReference type="EMBL" id="JAD97364.1"/>
    </source>
</evidence>
<dbReference type="EMBL" id="GBRH01200531">
    <property type="protein sequence ID" value="JAD97364.1"/>
    <property type="molecule type" value="Transcribed_RNA"/>
</dbReference>
<reference evidence="1" key="1">
    <citation type="submission" date="2014-09" db="EMBL/GenBank/DDBJ databases">
        <authorList>
            <person name="Magalhaes I.L.F."/>
            <person name="Oliveira U."/>
            <person name="Santos F.R."/>
            <person name="Vidigal T.H.D.A."/>
            <person name="Brescovit A.D."/>
            <person name="Santos A.J."/>
        </authorList>
    </citation>
    <scope>NUCLEOTIDE SEQUENCE</scope>
    <source>
        <tissue evidence="1">Shoot tissue taken approximately 20 cm above the soil surface</tissue>
    </source>
</reference>